<dbReference type="EMBL" id="JQBL01000001">
    <property type="protein sequence ID" value="KRN51557.1"/>
    <property type="molecule type" value="Genomic_DNA"/>
</dbReference>
<dbReference type="PATRIC" id="fig|1410657.5.peg.179"/>
<sequence length="112" mass="12863">MTHLITDMHEILEIIANISVFMLELFGTCVLVYTAVKGFYYWIRKNESVRLYLAQGIALSLTFKMGGEVLRTIIARTWSELGVLGAIIVLRGLLTFLINWEIKEEKKALREN</sequence>
<name>A0A0R2HME4_9FIRM</name>
<evidence type="ECO:0000313" key="2">
    <source>
        <dbReference type="EMBL" id="KRN51557.1"/>
    </source>
</evidence>
<comment type="caution">
    <text evidence="2">The sequence shown here is derived from an EMBL/GenBank/DDBJ whole genome shotgun (WGS) entry which is preliminary data.</text>
</comment>
<organism evidence="2 3">
    <name type="scientific">Kandleria vitulina DSM 20405</name>
    <dbReference type="NCBI Taxonomy" id="1410657"/>
    <lineage>
        <taxon>Bacteria</taxon>
        <taxon>Bacillati</taxon>
        <taxon>Bacillota</taxon>
        <taxon>Erysipelotrichia</taxon>
        <taxon>Erysipelotrichales</taxon>
        <taxon>Coprobacillaceae</taxon>
        <taxon>Kandleria</taxon>
    </lineage>
</organism>
<protein>
    <recommendedName>
        <fullName evidence="4">DUF1622 domain-containing protein</fullName>
    </recommendedName>
</protein>
<keyword evidence="3" id="KW-1185">Reference proteome</keyword>
<keyword evidence="1" id="KW-1133">Transmembrane helix</keyword>
<dbReference type="RefSeq" id="WP_029071408.1">
    <property type="nucleotide sequence ID" value="NZ_JQBL01000001.1"/>
</dbReference>
<dbReference type="Pfam" id="PF07784">
    <property type="entry name" value="DUF1622"/>
    <property type="match status" value="1"/>
</dbReference>
<proteinExistence type="predicted"/>
<evidence type="ECO:0008006" key="4">
    <source>
        <dbReference type="Google" id="ProtNLM"/>
    </source>
</evidence>
<dbReference type="AlphaFoldDB" id="A0A0R2HME4"/>
<keyword evidence="1" id="KW-0472">Membrane</keyword>
<dbReference type="Proteomes" id="UP000051841">
    <property type="component" value="Unassembled WGS sequence"/>
</dbReference>
<gene>
    <name evidence="2" type="ORF">IV49_GL000177</name>
</gene>
<evidence type="ECO:0000313" key="3">
    <source>
        <dbReference type="Proteomes" id="UP000051841"/>
    </source>
</evidence>
<dbReference type="PANTHER" id="PTHR38468:SF1">
    <property type="entry name" value="SLL0939 PROTEIN"/>
    <property type="match status" value="1"/>
</dbReference>
<feature type="transmembrane region" description="Helical" evidence="1">
    <location>
        <begin position="14"/>
        <end position="36"/>
    </location>
</feature>
<dbReference type="InterPro" id="IPR012427">
    <property type="entry name" value="DUF1622"/>
</dbReference>
<feature type="transmembrane region" description="Helical" evidence="1">
    <location>
        <begin position="78"/>
        <end position="100"/>
    </location>
</feature>
<dbReference type="PANTHER" id="PTHR38468">
    <property type="entry name" value="SLL0939 PROTEIN"/>
    <property type="match status" value="1"/>
</dbReference>
<evidence type="ECO:0000256" key="1">
    <source>
        <dbReference type="SAM" id="Phobius"/>
    </source>
</evidence>
<accession>A0A0R2HME4</accession>
<keyword evidence="1" id="KW-0812">Transmembrane</keyword>
<reference evidence="2 3" key="1">
    <citation type="journal article" date="2015" name="Genome Announc.">
        <title>Expanding the biotechnology potential of lactobacilli through comparative genomics of 213 strains and associated genera.</title>
        <authorList>
            <person name="Sun Z."/>
            <person name="Harris H.M."/>
            <person name="McCann A."/>
            <person name="Guo C."/>
            <person name="Argimon S."/>
            <person name="Zhang W."/>
            <person name="Yang X."/>
            <person name="Jeffery I.B."/>
            <person name="Cooney J.C."/>
            <person name="Kagawa T.F."/>
            <person name="Liu W."/>
            <person name="Song Y."/>
            <person name="Salvetti E."/>
            <person name="Wrobel A."/>
            <person name="Rasinkangas P."/>
            <person name="Parkhill J."/>
            <person name="Rea M.C."/>
            <person name="O'Sullivan O."/>
            <person name="Ritari J."/>
            <person name="Douillard F.P."/>
            <person name="Paul Ross R."/>
            <person name="Yang R."/>
            <person name="Briner A.E."/>
            <person name="Felis G.E."/>
            <person name="de Vos W.M."/>
            <person name="Barrangou R."/>
            <person name="Klaenhammer T.R."/>
            <person name="Caufield P.W."/>
            <person name="Cui Y."/>
            <person name="Zhang H."/>
            <person name="O'Toole P.W."/>
        </authorList>
    </citation>
    <scope>NUCLEOTIDE SEQUENCE [LARGE SCALE GENOMIC DNA]</scope>
    <source>
        <strain evidence="2 3">DSM 20405</strain>
    </source>
</reference>